<evidence type="ECO:0000313" key="4">
    <source>
        <dbReference type="EMBL" id="SDU30960.1"/>
    </source>
</evidence>
<feature type="domain" description="FHA" evidence="3">
    <location>
        <begin position="86"/>
        <end position="135"/>
    </location>
</feature>
<reference evidence="5" key="1">
    <citation type="submission" date="2016-10" db="EMBL/GenBank/DDBJ databases">
        <authorList>
            <person name="Varghese N."/>
            <person name="Submissions S."/>
        </authorList>
    </citation>
    <scope>NUCLEOTIDE SEQUENCE [LARGE SCALE GENOMIC DNA]</scope>
    <source>
        <strain evidence="5">DSM 45079</strain>
    </source>
</reference>
<evidence type="ECO:0000313" key="5">
    <source>
        <dbReference type="Proteomes" id="UP000182977"/>
    </source>
</evidence>
<dbReference type="RefSeq" id="WP_046767071.1">
    <property type="nucleotide sequence ID" value="NZ_KQ061220.1"/>
</dbReference>
<dbReference type="InterPro" id="IPR050923">
    <property type="entry name" value="Cell_Proc_Reg/RNA_Proc"/>
</dbReference>
<protein>
    <submittedName>
        <fullName evidence="4">FHA domain-containing protein</fullName>
    </submittedName>
</protein>
<dbReference type="AlphaFoldDB" id="A0A1H2HGG5"/>
<evidence type="ECO:0000256" key="2">
    <source>
        <dbReference type="SAM" id="MobiDB-lite"/>
    </source>
</evidence>
<gene>
    <name evidence="4" type="ORF">SAMN04488563_1030</name>
</gene>
<dbReference type="Pfam" id="PF00498">
    <property type="entry name" value="FHA"/>
    <property type="match status" value="1"/>
</dbReference>
<dbReference type="Proteomes" id="UP000182977">
    <property type="component" value="Chromosome I"/>
</dbReference>
<dbReference type="CDD" id="cd00060">
    <property type="entry name" value="FHA"/>
    <property type="match status" value="1"/>
</dbReference>
<dbReference type="SUPFAM" id="SSF49879">
    <property type="entry name" value="SMAD/FHA domain"/>
    <property type="match status" value="1"/>
</dbReference>
<dbReference type="PANTHER" id="PTHR23308">
    <property type="entry name" value="NUCLEAR INHIBITOR OF PROTEIN PHOSPHATASE-1"/>
    <property type="match status" value="1"/>
</dbReference>
<dbReference type="Gene3D" id="2.60.200.20">
    <property type="match status" value="1"/>
</dbReference>
<sequence>MSELTLTVIKLGFLAVLWLLILSVTSAMRADLFGVRPPKQPKPQREAREAAKQNRQPRGAKGTPTRAFLVEGPDTGKSVPLDGTPVTFGRGADCTVPLADEYVSTQHARLRFHDGQWFVEDLGSTNGTYVGNQRLTRSTPVTARSRFRLGKTVVELRK</sequence>
<keyword evidence="1" id="KW-0597">Phosphoprotein</keyword>
<dbReference type="STRING" id="419479.SAMN04488563_1030"/>
<keyword evidence="5" id="KW-1185">Reference proteome</keyword>
<dbReference type="InterPro" id="IPR000253">
    <property type="entry name" value="FHA_dom"/>
</dbReference>
<organism evidence="4 5">
    <name type="scientific">Jiangella alkaliphila</name>
    <dbReference type="NCBI Taxonomy" id="419479"/>
    <lineage>
        <taxon>Bacteria</taxon>
        <taxon>Bacillati</taxon>
        <taxon>Actinomycetota</taxon>
        <taxon>Actinomycetes</taxon>
        <taxon>Jiangellales</taxon>
        <taxon>Jiangellaceae</taxon>
        <taxon>Jiangella</taxon>
    </lineage>
</organism>
<name>A0A1H2HGG5_9ACTN</name>
<dbReference type="PROSITE" id="PS50006">
    <property type="entry name" value="FHA_DOMAIN"/>
    <property type="match status" value="1"/>
</dbReference>
<evidence type="ECO:0000256" key="1">
    <source>
        <dbReference type="ARBA" id="ARBA00022553"/>
    </source>
</evidence>
<dbReference type="EMBL" id="LT629791">
    <property type="protein sequence ID" value="SDU30960.1"/>
    <property type="molecule type" value="Genomic_DNA"/>
</dbReference>
<dbReference type="SMART" id="SM00240">
    <property type="entry name" value="FHA"/>
    <property type="match status" value="1"/>
</dbReference>
<proteinExistence type="predicted"/>
<evidence type="ECO:0000259" key="3">
    <source>
        <dbReference type="PROSITE" id="PS50006"/>
    </source>
</evidence>
<feature type="compositionally biased region" description="Basic and acidic residues" evidence="2">
    <location>
        <begin position="43"/>
        <end position="52"/>
    </location>
</feature>
<dbReference type="OrthoDB" id="277520at2"/>
<feature type="region of interest" description="Disordered" evidence="2">
    <location>
        <begin position="34"/>
        <end position="76"/>
    </location>
</feature>
<dbReference type="InterPro" id="IPR008984">
    <property type="entry name" value="SMAD_FHA_dom_sf"/>
</dbReference>
<accession>A0A1H2HGG5</accession>